<dbReference type="PROSITE" id="PS51257">
    <property type="entry name" value="PROKAR_LIPOPROTEIN"/>
    <property type="match status" value="1"/>
</dbReference>
<accession>A0ABU7KQA7</accession>
<dbReference type="EMBL" id="JAUUCC010000030">
    <property type="protein sequence ID" value="MEE2051468.1"/>
    <property type="molecule type" value="Genomic_DNA"/>
</dbReference>
<evidence type="ECO:0000313" key="2">
    <source>
        <dbReference type="EMBL" id="MEE2051468.1"/>
    </source>
</evidence>
<dbReference type="RefSeq" id="WP_330158594.1">
    <property type="nucleotide sequence ID" value="NZ_JAUUCC010000030.1"/>
</dbReference>
<gene>
    <name evidence="2" type="ORF">Q8A49_13290</name>
</gene>
<proteinExistence type="predicted"/>
<evidence type="ECO:0000256" key="1">
    <source>
        <dbReference type="SAM" id="SignalP"/>
    </source>
</evidence>
<protein>
    <submittedName>
        <fullName evidence="2">DUF3060 domain-containing protein</fullName>
    </submittedName>
</protein>
<dbReference type="Pfam" id="PF11259">
    <property type="entry name" value="DUF3060"/>
    <property type="match status" value="1"/>
</dbReference>
<feature type="chain" id="PRO_5046197941" evidence="1">
    <location>
        <begin position="32"/>
        <end position="171"/>
    </location>
</feature>
<reference evidence="2 3" key="1">
    <citation type="submission" date="2023-07" db="EMBL/GenBank/DDBJ databases">
        <authorList>
            <person name="Girao M."/>
            <person name="Carvalho M.F."/>
        </authorList>
    </citation>
    <scope>NUCLEOTIDE SEQUENCE [LARGE SCALE GENOMIC DNA]</scope>
    <source>
        <strain evidence="2 3">66/93</strain>
    </source>
</reference>
<sequence>MRVRYLVGAGGALVSASLATVLLTGCGTAFGQEESAEPAVPPTPEEAAHEAAVPEHNVINEDVLIIVDDGAEVSEECGDREVVVTADDAVVVLDGDCGLVRATGRGSTVDVGSADKIVLVGVDNTVSFASGDPEVINHGRNTTVTEGGSAAGRRRSGTIPCRCVDRPGIRE</sequence>
<organism evidence="2 3">
    <name type="scientific">Nocardiopsis tropica</name>
    <dbReference type="NCBI Taxonomy" id="109330"/>
    <lineage>
        <taxon>Bacteria</taxon>
        <taxon>Bacillati</taxon>
        <taxon>Actinomycetota</taxon>
        <taxon>Actinomycetes</taxon>
        <taxon>Streptosporangiales</taxon>
        <taxon>Nocardiopsidaceae</taxon>
        <taxon>Nocardiopsis</taxon>
    </lineage>
</organism>
<keyword evidence="1" id="KW-0732">Signal</keyword>
<comment type="caution">
    <text evidence="2">The sequence shown here is derived from an EMBL/GenBank/DDBJ whole genome shotgun (WGS) entry which is preliminary data.</text>
</comment>
<dbReference type="Proteomes" id="UP001348641">
    <property type="component" value="Unassembled WGS sequence"/>
</dbReference>
<dbReference type="InterPro" id="IPR021417">
    <property type="entry name" value="DUF3060"/>
</dbReference>
<name>A0ABU7KQA7_9ACTN</name>
<evidence type="ECO:0000313" key="3">
    <source>
        <dbReference type="Proteomes" id="UP001348641"/>
    </source>
</evidence>
<feature type="signal peptide" evidence="1">
    <location>
        <begin position="1"/>
        <end position="31"/>
    </location>
</feature>